<dbReference type="OrthoDB" id="5514107at2"/>
<accession>A0A2I7N2Z4</accession>
<proteinExistence type="predicted"/>
<gene>
    <name evidence="1" type="ORF">CUN60_00400</name>
</gene>
<dbReference type="Gene3D" id="1.10.10.10">
    <property type="entry name" value="Winged helix-like DNA-binding domain superfamily/Winged helix DNA-binding domain"/>
    <property type="match status" value="1"/>
</dbReference>
<dbReference type="Pfam" id="PF25212">
    <property type="entry name" value="HVO_A0114"/>
    <property type="match status" value="1"/>
</dbReference>
<name>A0A2I7N2Z4_9NEIS</name>
<evidence type="ECO:0000313" key="2">
    <source>
        <dbReference type="Proteomes" id="UP000236655"/>
    </source>
</evidence>
<sequence>MKDLNNVIIRTGTTQEFFDNVRKTMRKLDEGKPVEPSAHTITFEDPTDMLHFLNQAKLNLINVIRDHPDSITNIAKRANRSRESVSRDIKEMAKYGLVKIINSVNPGHGRQKIIEFVANQVKLEAII</sequence>
<reference evidence="2" key="1">
    <citation type="submission" date="2017-11" db="EMBL/GenBank/DDBJ databases">
        <authorList>
            <person name="Chan K.G."/>
            <person name="Lee L.S."/>
        </authorList>
    </citation>
    <scope>NUCLEOTIDE SEQUENCE [LARGE SCALE GENOMIC DNA]</scope>
    <source>
        <strain evidence="2">DSM 100970</strain>
    </source>
</reference>
<dbReference type="SUPFAM" id="SSF46785">
    <property type="entry name" value="Winged helix' DNA-binding domain"/>
    <property type="match status" value="1"/>
</dbReference>
<dbReference type="RefSeq" id="WP_102950119.1">
    <property type="nucleotide sequence ID" value="NZ_CP024847.1"/>
</dbReference>
<dbReference type="Proteomes" id="UP000236655">
    <property type="component" value="Chromosome"/>
</dbReference>
<dbReference type="KEGG" id="nba:CUN60_00400"/>
<dbReference type="EMBL" id="CP024847">
    <property type="protein sequence ID" value="AUR50819.1"/>
    <property type="molecule type" value="Genomic_DNA"/>
</dbReference>
<evidence type="ECO:0000313" key="1">
    <source>
        <dbReference type="EMBL" id="AUR50819.1"/>
    </source>
</evidence>
<keyword evidence="2" id="KW-1185">Reference proteome</keyword>
<dbReference type="AlphaFoldDB" id="A0A2I7N2Z4"/>
<protein>
    <submittedName>
        <fullName evidence="1">MarR family transcriptional regulator</fullName>
    </submittedName>
</protein>
<dbReference type="InterPro" id="IPR036388">
    <property type="entry name" value="WH-like_DNA-bd_sf"/>
</dbReference>
<dbReference type="InterPro" id="IPR036390">
    <property type="entry name" value="WH_DNA-bd_sf"/>
</dbReference>
<organism evidence="1 2">
    <name type="scientific">Aquella oligotrophica</name>
    <dbReference type="NCBI Taxonomy" id="2067065"/>
    <lineage>
        <taxon>Bacteria</taxon>
        <taxon>Pseudomonadati</taxon>
        <taxon>Pseudomonadota</taxon>
        <taxon>Betaproteobacteria</taxon>
        <taxon>Neisseriales</taxon>
        <taxon>Neisseriaceae</taxon>
        <taxon>Aquella</taxon>
    </lineage>
</organism>